<sequence>MDASVNNTVNSALALRDANLMMEVQASVTKKAINAQADSVATLMQSLPVLAIDGTLGSRVNTHA</sequence>
<protein>
    <recommendedName>
        <fullName evidence="3">Motility protein</fullName>
    </recommendedName>
</protein>
<organism evidence="1 2">
    <name type="scientific">Achromobacter spanius</name>
    <dbReference type="NCBI Taxonomy" id="217203"/>
    <lineage>
        <taxon>Bacteria</taxon>
        <taxon>Pseudomonadati</taxon>
        <taxon>Pseudomonadota</taxon>
        <taxon>Betaproteobacteria</taxon>
        <taxon>Burkholderiales</taxon>
        <taxon>Alcaligenaceae</taxon>
        <taxon>Achromobacter</taxon>
    </lineage>
</organism>
<proteinExistence type="predicted"/>
<name>A0A2S0I6D4_9BURK</name>
<dbReference type="OrthoDB" id="8657602at2"/>
<evidence type="ECO:0008006" key="3">
    <source>
        <dbReference type="Google" id="ProtNLM"/>
    </source>
</evidence>
<evidence type="ECO:0000313" key="1">
    <source>
        <dbReference type="EMBL" id="AVJ27606.1"/>
    </source>
</evidence>
<keyword evidence="2" id="KW-1185">Reference proteome</keyword>
<dbReference type="Proteomes" id="UP000239477">
    <property type="component" value="Chromosome"/>
</dbReference>
<gene>
    <name evidence="1" type="ORF">CLM73_11085</name>
</gene>
<dbReference type="InterPro" id="IPR025906">
    <property type="entry name" value="YjfB_motility"/>
</dbReference>
<evidence type="ECO:0000313" key="2">
    <source>
        <dbReference type="Proteomes" id="UP000239477"/>
    </source>
</evidence>
<reference evidence="1 2" key="1">
    <citation type="submission" date="2017-09" db="EMBL/GenBank/DDBJ databases">
        <title>Genomic, metabolic, and phenotypic characteristics of bacterial isolates from the natural microbiome of the model nematode Caenorhabditis elegans.</title>
        <authorList>
            <person name="Zimmermann J."/>
            <person name="Obeng N."/>
            <person name="Yang W."/>
            <person name="Obeng O."/>
            <person name="Kissoyan K."/>
            <person name="Pees B."/>
            <person name="Dirksen P."/>
            <person name="Hoppner M."/>
            <person name="Franke A."/>
            <person name="Rosenstiel P."/>
            <person name="Leippe M."/>
            <person name="Dierking K."/>
            <person name="Kaleta C."/>
            <person name="Schulenburg H."/>
        </authorList>
    </citation>
    <scope>NUCLEOTIDE SEQUENCE [LARGE SCALE GENOMIC DNA]</scope>
    <source>
        <strain evidence="1 2">MYb73</strain>
    </source>
</reference>
<dbReference type="AlphaFoldDB" id="A0A2S0I6D4"/>
<accession>A0A2S0I6D4</accession>
<dbReference type="EMBL" id="CP023270">
    <property type="protein sequence ID" value="AVJ27606.1"/>
    <property type="molecule type" value="Genomic_DNA"/>
</dbReference>
<dbReference type="RefSeq" id="WP_105238472.1">
    <property type="nucleotide sequence ID" value="NZ_CP023270.1"/>
</dbReference>
<dbReference type="Pfam" id="PF14070">
    <property type="entry name" value="YjfB_motility"/>
    <property type="match status" value="1"/>
</dbReference>